<reference evidence="20" key="2">
    <citation type="journal article" name="BMC Genomics">
        <title>Long-read sequencing and de novo genome assembly of marine medaka (Oryzias melastigma).</title>
        <authorList>
            <person name="Liang P."/>
            <person name="Saqib H.S.A."/>
            <person name="Ni X."/>
            <person name="Shen Y."/>
        </authorList>
    </citation>
    <scope>NUCLEOTIDE SEQUENCE</scope>
    <source>
        <strain evidence="20">Bigg-433</strain>
    </source>
</reference>
<feature type="region of interest" description="Disordered" evidence="19">
    <location>
        <begin position="170"/>
        <end position="194"/>
    </location>
</feature>
<comment type="function">
    <text evidence="18">Transfers sialic acid from the donor of substrate CMP-sialic acid to galactose containing acceptor substrates.</text>
</comment>
<evidence type="ECO:0000256" key="4">
    <source>
        <dbReference type="ARBA" id="ARBA00022676"/>
    </source>
</evidence>
<dbReference type="PANTHER" id="PTHR46059:SF3">
    <property type="entry name" value="BETA-GALACTOSIDE ALPHA-2,6-SIALYLTRANSFERASE 2"/>
    <property type="match status" value="1"/>
</dbReference>
<evidence type="ECO:0000256" key="6">
    <source>
        <dbReference type="ARBA" id="ARBA00022692"/>
    </source>
</evidence>
<dbReference type="EMBL" id="WKFB01000888">
    <property type="protein sequence ID" value="KAF6717049.1"/>
    <property type="molecule type" value="Genomic_DNA"/>
</dbReference>
<keyword evidence="7" id="KW-0735">Signal-anchor</keyword>
<dbReference type="GO" id="GO:0097503">
    <property type="term" value="P:sialylation"/>
    <property type="evidence" value="ECO:0007669"/>
    <property type="project" value="TreeGrafter"/>
</dbReference>
<feature type="compositionally biased region" description="Polar residues" evidence="19">
    <location>
        <begin position="92"/>
        <end position="113"/>
    </location>
</feature>
<dbReference type="InterPro" id="IPR001675">
    <property type="entry name" value="Glyco_trans_29"/>
</dbReference>
<evidence type="ECO:0000256" key="11">
    <source>
        <dbReference type="ARBA" id="ARBA00023157"/>
    </source>
</evidence>
<dbReference type="GO" id="GO:0003835">
    <property type="term" value="F:beta-galactoside alpha-2,6-sialyltransferase activity"/>
    <property type="evidence" value="ECO:0007669"/>
    <property type="project" value="UniProtKB-EC"/>
</dbReference>
<comment type="similarity">
    <text evidence="2">Belongs to the glycosyltransferase 29 family.</text>
</comment>
<name>A0A3B3DCT6_ORYME</name>
<reference evidence="21" key="1">
    <citation type="submission" date="2025-05" db="UniProtKB">
        <authorList>
            <consortium name="Ensembl"/>
        </authorList>
    </citation>
    <scope>IDENTIFICATION</scope>
</reference>
<dbReference type="PaxDb" id="30732-ENSOMEP00000027928"/>
<keyword evidence="9" id="KW-0333">Golgi apparatus</keyword>
<evidence type="ECO:0000256" key="10">
    <source>
        <dbReference type="ARBA" id="ARBA00023136"/>
    </source>
</evidence>
<evidence type="ECO:0000256" key="15">
    <source>
        <dbReference type="ARBA" id="ARBA00032076"/>
    </source>
</evidence>
<dbReference type="InterPro" id="IPR038578">
    <property type="entry name" value="GT29-like_sf"/>
</dbReference>
<evidence type="ECO:0000313" key="20">
    <source>
        <dbReference type="EMBL" id="KAF6717049.1"/>
    </source>
</evidence>
<accession>A0A3B3DCT6</accession>
<evidence type="ECO:0000256" key="8">
    <source>
        <dbReference type="ARBA" id="ARBA00022989"/>
    </source>
</evidence>
<dbReference type="GeneTree" id="ENSGT00940000158714"/>
<evidence type="ECO:0000256" key="16">
    <source>
        <dbReference type="ARBA" id="ARBA00034249"/>
    </source>
</evidence>
<proteinExistence type="inferred from homology"/>
<evidence type="ECO:0000256" key="1">
    <source>
        <dbReference type="ARBA" id="ARBA00004447"/>
    </source>
</evidence>
<feature type="compositionally biased region" description="Low complexity" evidence="19">
    <location>
        <begin position="57"/>
        <end position="74"/>
    </location>
</feature>
<dbReference type="PANTHER" id="PTHR46059">
    <property type="entry name" value="BETA-GALACTOSIDE ALPHA-2,6-SIALYLTRANSFERASE"/>
    <property type="match status" value="1"/>
</dbReference>
<evidence type="ECO:0000256" key="2">
    <source>
        <dbReference type="ARBA" id="ARBA00006003"/>
    </source>
</evidence>
<evidence type="ECO:0000256" key="19">
    <source>
        <dbReference type="SAM" id="MobiDB-lite"/>
    </source>
</evidence>
<evidence type="ECO:0000256" key="5">
    <source>
        <dbReference type="ARBA" id="ARBA00022679"/>
    </source>
</evidence>
<gene>
    <name evidence="20" type="ORF">FQA47_000125</name>
</gene>
<keyword evidence="12" id="KW-0325">Glycoprotein</keyword>
<protein>
    <recommendedName>
        <fullName evidence="3">Beta-galactoside alpha-2,6-sialyltransferase 2</fullName>
        <ecNumber evidence="17">2.4.3.1</ecNumber>
    </recommendedName>
    <alternativeName>
        <fullName evidence="14">CMP-N-acetylneuraminate-beta-galactosamide-alpha-2,6-sialyltransferase 2</fullName>
    </alternativeName>
    <alternativeName>
        <fullName evidence="13">ST6Gal II</fullName>
    </alternativeName>
    <alternativeName>
        <fullName evidence="15">Sialyltransferase 2</fullName>
    </alternativeName>
</protein>
<evidence type="ECO:0000256" key="7">
    <source>
        <dbReference type="ARBA" id="ARBA00022968"/>
    </source>
</evidence>
<dbReference type="Gene3D" id="3.90.1480.20">
    <property type="entry name" value="Glycosyl transferase family 29"/>
    <property type="match status" value="1"/>
</dbReference>
<keyword evidence="22" id="KW-1185">Reference proteome</keyword>
<evidence type="ECO:0000256" key="12">
    <source>
        <dbReference type="ARBA" id="ARBA00023180"/>
    </source>
</evidence>
<dbReference type="AlphaFoldDB" id="A0A3B3DCT6"/>
<evidence type="ECO:0000256" key="9">
    <source>
        <dbReference type="ARBA" id="ARBA00023034"/>
    </source>
</evidence>
<dbReference type="EC" id="2.4.3.1" evidence="17"/>
<dbReference type="OMA" id="CHYHENY"/>
<evidence type="ECO:0000313" key="22">
    <source>
        <dbReference type="Proteomes" id="UP000261560"/>
    </source>
</evidence>
<evidence type="ECO:0000256" key="3">
    <source>
        <dbReference type="ARBA" id="ARBA00020782"/>
    </source>
</evidence>
<keyword evidence="6" id="KW-0812">Transmembrane</keyword>
<dbReference type="GO" id="GO:0032580">
    <property type="term" value="C:Golgi cisterna membrane"/>
    <property type="evidence" value="ECO:0007669"/>
    <property type="project" value="UniProtKB-SubCell"/>
</dbReference>
<organism evidence="21 22">
    <name type="scientific">Oryzias melastigma</name>
    <name type="common">Marine medaka</name>
    <dbReference type="NCBI Taxonomy" id="30732"/>
    <lineage>
        <taxon>Eukaryota</taxon>
        <taxon>Metazoa</taxon>
        <taxon>Chordata</taxon>
        <taxon>Craniata</taxon>
        <taxon>Vertebrata</taxon>
        <taxon>Euteleostomi</taxon>
        <taxon>Actinopterygii</taxon>
        <taxon>Neopterygii</taxon>
        <taxon>Teleostei</taxon>
        <taxon>Neoteleostei</taxon>
        <taxon>Acanthomorphata</taxon>
        <taxon>Ovalentaria</taxon>
        <taxon>Atherinomorphae</taxon>
        <taxon>Beloniformes</taxon>
        <taxon>Adrianichthyidae</taxon>
        <taxon>Oryziinae</taxon>
        <taxon>Oryzias</taxon>
    </lineage>
</organism>
<keyword evidence="4 20" id="KW-0328">Glycosyltransferase</keyword>
<evidence type="ECO:0000256" key="17">
    <source>
        <dbReference type="ARBA" id="ARBA00034329"/>
    </source>
</evidence>
<feature type="region of interest" description="Disordered" evidence="19">
    <location>
        <begin position="57"/>
        <end position="113"/>
    </location>
</feature>
<dbReference type="STRING" id="30732.ENSOMEP00000027928"/>
<dbReference type="Proteomes" id="UP000646548">
    <property type="component" value="Unassembled WGS sequence"/>
</dbReference>
<dbReference type="Ensembl" id="ENSOMET00000000708.1">
    <property type="protein sequence ID" value="ENSOMEP00000027928.1"/>
    <property type="gene ID" value="ENSOMEG00000010676.1"/>
</dbReference>
<comment type="subcellular location">
    <subcellularLocation>
        <location evidence="1">Golgi apparatus</location>
        <location evidence="1">Golgi stack membrane</location>
        <topology evidence="1">Single-pass type II membrane protein</topology>
    </subcellularLocation>
</comment>
<evidence type="ECO:0000256" key="18">
    <source>
        <dbReference type="ARBA" id="ARBA00060076"/>
    </source>
</evidence>
<dbReference type="Proteomes" id="UP000261560">
    <property type="component" value="Unplaced"/>
</dbReference>
<evidence type="ECO:0000256" key="14">
    <source>
        <dbReference type="ARBA" id="ARBA00030509"/>
    </source>
</evidence>
<comment type="catalytic activity">
    <reaction evidence="16">
        <text>a beta-D-galactoside + CMP-N-acetyl-beta-neuraminate = an N-acetyl-alpha-neuraminyl-(2-&gt;6)-beta-D-galactosyl derivative + CMP + H(+)</text>
        <dbReference type="Rhea" id="RHEA:52104"/>
        <dbReference type="ChEBI" id="CHEBI:15378"/>
        <dbReference type="ChEBI" id="CHEBI:28034"/>
        <dbReference type="ChEBI" id="CHEBI:57812"/>
        <dbReference type="ChEBI" id="CHEBI:60377"/>
        <dbReference type="ChEBI" id="CHEBI:136398"/>
        <dbReference type="EC" id="2.4.3.1"/>
    </reaction>
</comment>
<evidence type="ECO:0000256" key="13">
    <source>
        <dbReference type="ARBA" id="ARBA00030410"/>
    </source>
</evidence>
<dbReference type="Pfam" id="PF00777">
    <property type="entry name" value="Glyco_transf_29"/>
    <property type="match status" value="1"/>
</dbReference>
<dbReference type="FunFam" id="3.90.1480.20:FF:000010">
    <property type="entry name" value="ST6 beta-galactoside alpha-2,6-sialyltransferase 2"/>
    <property type="match status" value="1"/>
</dbReference>
<keyword evidence="10" id="KW-0472">Membrane</keyword>
<evidence type="ECO:0000313" key="21">
    <source>
        <dbReference type="Ensembl" id="ENSOMEP00000027928.1"/>
    </source>
</evidence>
<sequence length="522" mass="58978">MKFSMRQWRKVVLAAILAWALLFLGLLSYFLDTRVEEPRTPAGSLVSQHSDTRRLTSIQSSQQQQSVVGVRSEQGLNLPRTSIKNQPEAGVFSSSEAPGNRGKNISSSSPDQIYESQETNHLNELDLQSLAAWSSFGTQNVGSNFNAASQLRDRTSQSIQDQSTNHYFAAEDEEGRENEDEDLANEIRPSAERRSDADFVVQQLWKGTVSSGMLSPRLRQAMKDYINANKHHVSYQGHRKVARSADKLLCQMKNQSQLRTVDGSEKPFSSLGWANFVPSKPLQSWDKRQGGKSFKTCAVVSSAGAILHSGLGEEIDSHEAVLRFNAAPTEGYEQDVGTKTTIRIINSQILANPKHEFNTSSIYKNIMLVAWDPAPYTLNLDKWFASPDYDLFGPYVEHRKNHADQLFYILHPKYLWQLWELIQSNTQETIQPNPPSSGFIGILTMMAMCDKLHVYEYIPSKRQTDLCHYHENYYDAACTLGAYHPLIYEKNLIRRMNVGSERDLRQKGRVTLPGFSTISCDV</sequence>
<keyword evidence="8" id="KW-1133">Transmembrane helix</keyword>
<feature type="compositionally biased region" description="Acidic residues" evidence="19">
    <location>
        <begin position="170"/>
        <end position="184"/>
    </location>
</feature>
<keyword evidence="11" id="KW-1015">Disulfide bond</keyword>
<keyword evidence="5 20" id="KW-0808">Transferase</keyword>